<evidence type="ECO:0000313" key="1">
    <source>
        <dbReference type="EMBL" id="MXQ65922.1"/>
    </source>
</evidence>
<name>A0A6I4WH82_9ACTN</name>
<keyword evidence="2" id="KW-1185">Reference proteome</keyword>
<dbReference type="Proteomes" id="UP000431901">
    <property type="component" value="Unassembled WGS sequence"/>
</dbReference>
<evidence type="ECO:0000313" key="2">
    <source>
        <dbReference type="Proteomes" id="UP000431901"/>
    </source>
</evidence>
<dbReference type="RefSeq" id="WP_161104130.1">
    <property type="nucleotide sequence ID" value="NZ_JBHLYI010000004.1"/>
</dbReference>
<gene>
    <name evidence="1" type="ORF">GQ466_18030</name>
</gene>
<comment type="caution">
    <text evidence="1">The sequence shown here is derived from an EMBL/GenBank/DDBJ whole genome shotgun (WGS) entry which is preliminary data.</text>
</comment>
<organism evidence="1 2">
    <name type="scientific">Actinomadura rayongensis</name>
    <dbReference type="NCBI Taxonomy" id="1429076"/>
    <lineage>
        <taxon>Bacteria</taxon>
        <taxon>Bacillati</taxon>
        <taxon>Actinomycetota</taxon>
        <taxon>Actinomycetes</taxon>
        <taxon>Streptosporangiales</taxon>
        <taxon>Thermomonosporaceae</taxon>
        <taxon>Actinomadura</taxon>
    </lineage>
</organism>
<proteinExistence type="predicted"/>
<sequence length="132" mass="13278">MNALVLCAGDGARDAARALLPQVPAARIVRADPATLPAAAREAAAHGLDTVVVGRFAELADAAGGAPVLAEIAAAMDAPPPAEWEAAGALGRCGRELCRRVADTLDVAAAQVVLVDATGRMTGMFGRTAPVR</sequence>
<reference evidence="1 2" key="1">
    <citation type="submission" date="2019-12" db="EMBL/GenBank/DDBJ databases">
        <title>Nocardia macrotermitis sp. nov. and Nocardia aurantia sp. nov., isolated from the gut of the fungus growing-termite Macrotermes natalensis.</title>
        <authorList>
            <person name="Christine B."/>
            <person name="Rene B."/>
        </authorList>
    </citation>
    <scope>NUCLEOTIDE SEQUENCE [LARGE SCALE GENOMIC DNA]</scope>
    <source>
        <strain evidence="1 2">DSM 102126</strain>
    </source>
</reference>
<dbReference type="EMBL" id="WUTW01000003">
    <property type="protein sequence ID" value="MXQ65922.1"/>
    <property type="molecule type" value="Genomic_DNA"/>
</dbReference>
<accession>A0A6I4WH82</accession>
<dbReference type="AlphaFoldDB" id="A0A6I4WH82"/>
<protein>
    <submittedName>
        <fullName evidence="1">Uncharacterized protein</fullName>
    </submittedName>
</protein>